<evidence type="ECO:0000259" key="4">
    <source>
        <dbReference type="PROSITE" id="PS50043"/>
    </source>
</evidence>
<dbReference type="PROSITE" id="PS50043">
    <property type="entry name" value="HTH_LUXR_2"/>
    <property type="match status" value="1"/>
</dbReference>
<dbReference type="Pfam" id="PF00196">
    <property type="entry name" value="GerE"/>
    <property type="match status" value="1"/>
</dbReference>
<dbReference type="SMART" id="SM00421">
    <property type="entry name" value="HTH_LUXR"/>
    <property type="match status" value="1"/>
</dbReference>
<keyword evidence="6" id="KW-1185">Reference proteome</keyword>
<dbReference type="CDD" id="cd06170">
    <property type="entry name" value="LuxR_C_like"/>
    <property type="match status" value="1"/>
</dbReference>
<dbReference type="GO" id="GO:0006355">
    <property type="term" value="P:regulation of DNA-templated transcription"/>
    <property type="evidence" value="ECO:0007669"/>
    <property type="project" value="InterPro"/>
</dbReference>
<dbReference type="PRINTS" id="PR00038">
    <property type="entry name" value="HTHLUXR"/>
</dbReference>
<dbReference type="InterPro" id="IPR016032">
    <property type="entry name" value="Sig_transdc_resp-reg_C-effctor"/>
</dbReference>
<comment type="caution">
    <text evidence="5">The sequence shown here is derived from an EMBL/GenBank/DDBJ whole genome shotgun (WGS) entry which is preliminary data.</text>
</comment>
<evidence type="ECO:0000256" key="1">
    <source>
        <dbReference type="ARBA" id="ARBA00023015"/>
    </source>
</evidence>
<dbReference type="AlphaFoldDB" id="A0A4Q9QJW7"/>
<dbReference type="OrthoDB" id="1123107at2"/>
<reference evidence="5 6" key="1">
    <citation type="submission" date="2018-06" db="EMBL/GenBank/DDBJ databases">
        <title>Three novel Pseudomonas species isolated from symptomatic oak.</title>
        <authorList>
            <person name="Bueno-Gonzalez V."/>
            <person name="Brady C."/>
        </authorList>
    </citation>
    <scope>NUCLEOTIDE SEQUENCE [LARGE SCALE GENOMIC DNA]</scope>
    <source>
        <strain evidence="5 6">P9A</strain>
    </source>
</reference>
<accession>A0A4Q9QJW7</accession>
<dbReference type="InterPro" id="IPR027417">
    <property type="entry name" value="P-loop_NTPase"/>
</dbReference>
<keyword evidence="1" id="KW-0805">Transcription regulation</keyword>
<dbReference type="Gene3D" id="1.25.40.10">
    <property type="entry name" value="Tetratricopeptide repeat domain"/>
    <property type="match status" value="1"/>
</dbReference>
<dbReference type="SUPFAM" id="SSF52540">
    <property type="entry name" value="P-loop containing nucleoside triphosphate hydrolases"/>
    <property type="match status" value="1"/>
</dbReference>
<sequence>MNDLSPSLRSAPFVVPVEGGGHFFRPPLPLGYISRPRLCERLRQGLGGRLLLVDAPAGFGKSSLAIEFCELLPANWQSLWLGLASRDSDPGRFLERLLAGLQSCYPGLAGEAASVLKLRQRHQPFAFETWLDGLLDELAERLDTSKPLLVVLDDYHLAQGAVLDGCLQFLLNHLPAGLVILVTSRQRPEWHLARLRLSRQLLELQEQDLRLDEHEVETLLREQGVSLPAVELAELRQRSEGWVAGLRLWLLAAEEGGDKARGQARLHGAQGLIRDYLLEEVIGRQPPPVQTFLYETAGQERICAELCDELRDAHDSAGILRHLQTYQVFLVPLDSQGRWFRYHHLFSDLLRARSDPAMTRIRHLRASNWFAAQGLIGEAVEHALRSGQPGVAAQLVQNLSEEQLLGEQSFATLLRWKSNLPDCLLVSTPRLIVLYGWALVLACQLDAAEDLLGQLCRFLPAPNAEQQRNLMAQWLALSGVIARGRGDRETALGYCEAALQDLPQERYGQRLLCLSALGNLAITQNDIWQARAINRNALELAQRAGNPLFEALVHYDRARSLQARSEVSRALGEVEIGLERLSDLPGTAYVARARLQLYRGYLLTLRLQPHLAREHLRAGITEARACRDLSLLLGHCCLAALEGREGRFAEAFAELAEAERLMHIWDVPAVYHLAIITLSKCELWLLQGQSELAAVWLQRLAETYRGEQAAAAPEFQPQLHLYIALLQGMLADAQGHPEDAEQLFSELTKTGFDSLPGTTARVRMILLLRRAGREQEARAVLRGCVQALAGGALLPFRELLQQEPQWLGERLREYPSCPLCLSLLEHLPAALVFPGASNEGLSTRELAVLQLIAQGCSNQQISERLFISLHTVKTHARHINGKLNVQRRTEAVARAQVLGLLSL</sequence>
<dbReference type="InterPro" id="IPR059106">
    <property type="entry name" value="WHD_MalT"/>
</dbReference>
<evidence type="ECO:0000313" key="5">
    <source>
        <dbReference type="EMBL" id="TBU77634.1"/>
    </source>
</evidence>
<dbReference type="InterPro" id="IPR011990">
    <property type="entry name" value="TPR-like_helical_dom_sf"/>
</dbReference>
<protein>
    <submittedName>
        <fullName evidence="5">Helix-turn-helix transcriptional regulator</fullName>
    </submittedName>
</protein>
<keyword evidence="2" id="KW-0238">DNA-binding</keyword>
<dbReference type="SUPFAM" id="SSF48452">
    <property type="entry name" value="TPR-like"/>
    <property type="match status" value="1"/>
</dbReference>
<dbReference type="PANTHER" id="PTHR44688:SF16">
    <property type="entry name" value="DNA-BINDING TRANSCRIPTIONAL ACTIVATOR DEVR_DOSR"/>
    <property type="match status" value="1"/>
</dbReference>
<name>A0A4Q9QJW7_9GAMM</name>
<dbReference type="Gene3D" id="3.40.50.300">
    <property type="entry name" value="P-loop containing nucleotide triphosphate hydrolases"/>
    <property type="match status" value="1"/>
</dbReference>
<gene>
    <name evidence="5" type="ORF">DNK06_15075</name>
</gene>
<organism evidence="5 6">
    <name type="scientific">Phytopseudomonas daroniae</name>
    <dbReference type="NCBI Taxonomy" id="2487519"/>
    <lineage>
        <taxon>Bacteria</taxon>
        <taxon>Pseudomonadati</taxon>
        <taxon>Pseudomonadota</taxon>
        <taxon>Gammaproteobacteria</taxon>
        <taxon>Pseudomonadales</taxon>
        <taxon>Pseudomonadaceae</taxon>
        <taxon>Phytopseudomonas</taxon>
    </lineage>
</organism>
<feature type="domain" description="HTH luxR-type" evidence="4">
    <location>
        <begin position="834"/>
        <end position="899"/>
    </location>
</feature>
<dbReference type="PROSITE" id="PS00622">
    <property type="entry name" value="HTH_LUXR_1"/>
    <property type="match status" value="1"/>
</dbReference>
<keyword evidence="3" id="KW-0804">Transcription</keyword>
<evidence type="ECO:0000313" key="6">
    <source>
        <dbReference type="Proteomes" id="UP000292302"/>
    </source>
</evidence>
<dbReference type="SUPFAM" id="SSF46894">
    <property type="entry name" value="C-terminal effector domain of the bipartite response regulators"/>
    <property type="match status" value="1"/>
</dbReference>
<dbReference type="Proteomes" id="UP000292302">
    <property type="component" value="Unassembled WGS sequence"/>
</dbReference>
<dbReference type="Gene3D" id="1.10.10.10">
    <property type="entry name" value="Winged helix-like DNA-binding domain superfamily/Winged helix DNA-binding domain"/>
    <property type="match status" value="1"/>
</dbReference>
<dbReference type="InterPro" id="IPR036388">
    <property type="entry name" value="WH-like_DNA-bd_sf"/>
</dbReference>
<dbReference type="GO" id="GO:0003677">
    <property type="term" value="F:DNA binding"/>
    <property type="evidence" value="ECO:0007669"/>
    <property type="project" value="UniProtKB-KW"/>
</dbReference>
<dbReference type="PANTHER" id="PTHR44688">
    <property type="entry name" value="DNA-BINDING TRANSCRIPTIONAL ACTIVATOR DEVR_DOSR"/>
    <property type="match status" value="1"/>
</dbReference>
<dbReference type="Pfam" id="PF25873">
    <property type="entry name" value="WHD_MalT"/>
    <property type="match status" value="1"/>
</dbReference>
<proteinExistence type="predicted"/>
<dbReference type="InterPro" id="IPR041617">
    <property type="entry name" value="TPR_MalT"/>
</dbReference>
<dbReference type="InterPro" id="IPR000792">
    <property type="entry name" value="Tscrpt_reg_LuxR_C"/>
</dbReference>
<dbReference type="RefSeq" id="WP_131180810.1">
    <property type="nucleotide sequence ID" value="NZ_QJUI01000012.1"/>
</dbReference>
<evidence type="ECO:0000256" key="2">
    <source>
        <dbReference type="ARBA" id="ARBA00023125"/>
    </source>
</evidence>
<dbReference type="EMBL" id="QJUI01000012">
    <property type="protein sequence ID" value="TBU77634.1"/>
    <property type="molecule type" value="Genomic_DNA"/>
</dbReference>
<dbReference type="Pfam" id="PF17874">
    <property type="entry name" value="TPR_MalT"/>
    <property type="match status" value="1"/>
</dbReference>
<evidence type="ECO:0000256" key="3">
    <source>
        <dbReference type="ARBA" id="ARBA00023163"/>
    </source>
</evidence>